<dbReference type="PROSITE" id="PS50089">
    <property type="entry name" value="ZF_RING_2"/>
    <property type="match status" value="1"/>
</dbReference>
<dbReference type="SUPFAM" id="SSF57850">
    <property type="entry name" value="RING/U-box"/>
    <property type="match status" value="1"/>
</dbReference>
<dbReference type="PANTHER" id="PTHR16047:SF7">
    <property type="entry name" value="E3 UBIQUITIN-PROTEIN LIGASE RFWD3"/>
    <property type="match status" value="1"/>
</dbReference>
<keyword evidence="11" id="KW-0234">DNA repair</keyword>
<evidence type="ECO:0000256" key="8">
    <source>
        <dbReference type="ARBA" id="ARBA00022737"/>
    </source>
</evidence>
<evidence type="ECO:0000256" key="11">
    <source>
        <dbReference type="ARBA" id="ARBA00023204"/>
    </source>
</evidence>
<evidence type="ECO:0000256" key="10">
    <source>
        <dbReference type="ARBA" id="ARBA00022786"/>
    </source>
</evidence>
<reference evidence="17 18" key="1">
    <citation type="journal article" date="2023" name="G3 (Bethesda)">
        <title>A chromosome-length genome assembly and annotation of blackberry (Rubus argutus, cv. 'Hillquist').</title>
        <authorList>
            <person name="Bruna T."/>
            <person name="Aryal R."/>
            <person name="Dudchenko O."/>
            <person name="Sargent D.J."/>
            <person name="Mead D."/>
            <person name="Buti M."/>
            <person name="Cavallini A."/>
            <person name="Hytonen T."/>
            <person name="Andres J."/>
            <person name="Pham M."/>
            <person name="Weisz D."/>
            <person name="Mascagni F."/>
            <person name="Usai G."/>
            <person name="Natali L."/>
            <person name="Bassil N."/>
            <person name="Fernandez G.E."/>
            <person name="Lomsadze A."/>
            <person name="Armour M."/>
            <person name="Olukolu B."/>
            <person name="Poorten T."/>
            <person name="Britton C."/>
            <person name="Davik J."/>
            <person name="Ashrafi H."/>
            <person name="Aiden E.L."/>
            <person name="Borodovsky M."/>
            <person name="Worthington M."/>
        </authorList>
    </citation>
    <scope>NUCLEOTIDE SEQUENCE [LARGE SCALE GENOMIC DNA]</scope>
    <source>
        <strain evidence="17">PI 553951</strain>
    </source>
</reference>
<gene>
    <name evidence="17" type="ORF">M0R45_001881</name>
</gene>
<dbReference type="Gene3D" id="2.130.10.10">
    <property type="entry name" value="YVTN repeat-like/Quinoprotein amine dehydrogenase"/>
    <property type="match status" value="1"/>
</dbReference>
<dbReference type="InterPro" id="IPR056527">
    <property type="entry name" value="WD40_RFWD3"/>
</dbReference>
<keyword evidence="10" id="KW-0833">Ubl conjugation pathway</keyword>
<evidence type="ECO:0000256" key="9">
    <source>
        <dbReference type="ARBA" id="ARBA00022763"/>
    </source>
</evidence>
<feature type="domain" description="RING-type" evidence="16">
    <location>
        <begin position="64"/>
        <end position="111"/>
    </location>
</feature>
<keyword evidence="14" id="KW-0479">Metal-binding</keyword>
<dbReference type="AlphaFoldDB" id="A0AAW1VKH2"/>
<comment type="caution">
    <text evidence="17">The sequence shown here is derived from an EMBL/GenBank/DDBJ whole genome shotgun (WGS) entry which is preliminary data.</text>
</comment>
<evidence type="ECO:0000256" key="13">
    <source>
        <dbReference type="ARBA" id="ARBA00034306"/>
    </source>
</evidence>
<dbReference type="InterPro" id="IPR036322">
    <property type="entry name" value="WD40_repeat_dom_sf"/>
</dbReference>
<keyword evidence="6" id="KW-0853">WD repeat</keyword>
<evidence type="ECO:0000313" key="17">
    <source>
        <dbReference type="EMBL" id="KAK9901885.1"/>
    </source>
</evidence>
<evidence type="ECO:0000256" key="4">
    <source>
        <dbReference type="ARBA" id="ARBA00012483"/>
    </source>
</evidence>
<keyword evidence="8" id="KW-0677">Repeat</keyword>
<name>A0AAW1VKH2_RUBAR</name>
<dbReference type="InterPro" id="IPR013083">
    <property type="entry name" value="Znf_RING/FYVE/PHD"/>
</dbReference>
<comment type="catalytic activity">
    <reaction evidence="1">
        <text>S-ubiquitinyl-[E2 ubiquitin-conjugating enzyme]-L-cysteine + [acceptor protein]-L-lysine = [E2 ubiquitin-conjugating enzyme]-L-cysteine + N(6)-ubiquitinyl-[acceptor protein]-L-lysine.</text>
        <dbReference type="EC" id="2.3.2.27"/>
    </reaction>
</comment>
<evidence type="ECO:0000256" key="3">
    <source>
        <dbReference type="ARBA" id="ARBA00004906"/>
    </source>
</evidence>
<evidence type="ECO:0000256" key="12">
    <source>
        <dbReference type="ARBA" id="ARBA00023242"/>
    </source>
</evidence>
<dbReference type="EC" id="2.3.2.27" evidence="4"/>
<evidence type="ECO:0000256" key="7">
    <source>
        <dbReference type="ARBA" id="ARBA00022679"/>
    </source>
</evidence>
<evidence type="ECO:0000256" key="6">
    <source>
        <dbReference type="ARBA" id="ARBA00022574"/>
    </source>
</evidence>
<comment type="pathway">
    <text evidence="3">Protein modification; protein ubiquitination.</text>
</comment>
<organism evidence="17 18">
    <name type="scientific">Rubus argutus</name>
    <name type="common">Southern blackberry</name>
    <dbReference type="NCBI Taxonomy" id="59490"/>
    <lineage>
        <taxon>Eukaryota</taxon>
        <taxon>Viridiplantae</taxon>
        <taxon>Streptophyta</taxon>
        <taxon>Embryophyta</taxon>
        <taxon>Tracheophyta</taxon>
        <taxon>Spermatophyta</taxon>
        <taxon>Magnoliopsida</taxon>
        <taxon>eudicotyledons</taxon>
        <taxon>Gunneridae</taxon>
        <taxon>Pentapetalae</taxon>
        <taxon>rosids</taxon>
        <taxon>fabids</taxon>
        <taxon>Rosales</taxon>
        <taxon>Rosaceae</taxon>
        <taxon>Rosoideae</taxon>
        <taxon>Rosoideae incertae sedis</taxon>
        <taxon>Rubus</taxon>
    </lineage>
</organism>
<evidence type="ECO:0000259" key="16">
    <source>
        <dbReference type="PROSITE" id="PS50089"/>
    </source>
</evidence>
<dbReference type="GO" id="GO:0008270">
    <property type="term" value="F:zinc ion binding"/>
    <property type="evidence" value="ECO:0007669"/>
    <property type="project" value="UniProtKB-KW"/>
</dbReference>
<dbReference type="InterPro" id="IPR001841">
    <property type="entry name" value="Znf_RING"/>
</dbReference>
<dbReference type="GO" id="GO:0005737">
    <property type="term" value="C:cytoplasm"/>
    <property type="evidence" value="ECO:0007669"/>
    <property type="project" value="UniProtKB-SubCell"/>
</dbReference>
<dbReference type="InterPro" id="IPR015943">
    <property type="entry name" value="WD40/YVTN_repeat-like_dom_sf"/>
</dbReference>
<keyword evidence="14" id="KW-0862">Zinc</keyword>
<dbReference type="GO" id="GO:0016567">
    <property type="term" value="P:protein ubiquitination"/>
    <property type="evidence" value="ECO:0007669"/>
    <property type="project" value="InterPro"/>
</dbReference>
<dbReference type="CDD" id="cd16450">
    <property type="entry name" value="mRING-C3HGC3_RFWD3"/>
    <property type="match status" value="1"/>
</dbReference>
<dbReference type="Pfam" id="PF23419">
    <property type="entry name" value="WD40_RFWD3"/>
    <property type="match status" value="1"/>
</dbReference>
<evidence type="ECO:0000313" key="18">
    <source>
        <dbReference type="Proteomes" id="UP001457282"/>
    </source>
</evidence>
<keyword evidence="5" id="KW-0963">Cytoplasm</keyword>
<dbReference type="Gene3D" id="3.30.40.10">
    <property type="entry name" value="Zinc/RING finger domain, C3HC4 (zinc finger)"/>
    <property type="match status" value="1"/>
</dbReference>
<dbReference type="Proteomes" id="UP001457282">
    <property type="component" value="Unassembled WGS sequence"/>
</dbReference>
<evidence type="ECO:0000256" key="15">
    <source>
        <dbReference type="SAM" id="MobiDB-lite"/>
    </source>
</evidence>
<keyword evidence="9" id="KW-0227">DNA damage</keyword>
<dbReference type="InterPro" id="IPR037381">
    <property type="entry name" value="RFWD3"/>
</dbReference>
<evidence type="ECO:0000256" key="1">
    <source>
        <dbReference type="ARBA" id="ARBA00000900"/>
    </source>
</evidence>
<evidence type="ECO:0000256" key="14">
    <source>
        <dbReference type="PROSITE-ProRule" id="PRU00175"/>
    </source>
</evidence>
<dbReference type="GO" id="GO:0061630">
    <property type="term" value="F:ubiquitin protein ligase activity"/>
    <property type="evidence" value="ECO:0007669"/>
    <property type="project" value="UniProtKB-EC"/>
</dbReference>
<dbReference type="SUPFAM" id="SSF50978">
    <property type="entry name" value="WD40 repeat-like"/>
    <property type="match status" value="1"/>
</dbReference>
<keyword evidence="7" id="KW-0808">Transferase</keyword>
<keyword evidence="18" id="KW-1185">Reference proteome</keyword>
<evidence type="ECO:0000256" key="5">
    <source>
        <dbReference type="ARBA" id="ARBA00022490"/>
    </source>
</evidence>
<proteinExistence type="predicted"/>
<dbReference type="EMBL" id="JBEDUW010000275">
    <property type="protein sequence ID" value="KAK9901885.1"/>
    <property type="molecule type" value="Genomic_DNA"/>
</dbReference>
<evidence type="ECO:0000256" key="2">
    <source>
        <dbReference type="ARBA" id="ARBA00004496"/>
    </source>
</evidence>
<protein>
    <recommendedName>
        <fullName evidence="4">RING-type E3 ubiquitin transferase</fullName>
        <ecNumber evidence="4">2.3.2.27</ecNumber>
    </recommendedName>
</protein>
<comment type="subcellular location">
    <subcellularLocation>
        <location evidence="2">Cytoplasm</location>
    </subcellularLocation>
    <subcellularLocation>
        <location evidence="13">Nucleus</location>
        <location evidence="13">Nuclear body</location>
    </subcellularLocation>
</comment>
<accession>A0AAW1VKH2</accession>
<dbReference type="PANTHER" id="PTHR16047">
    <property type="entry name" value="RFWD3 PROTEIN"/>
    <property type="match status" value="1"/>
</dbReference>
<keyword evidence="12" id="KW-0539">Nucleus</keyword>
<dbReference type="Pfam" id="PF13639">
    <property type="entry name" value="zf-RING_2"/>
    <property type="match status" value="1"/>
</dbReference>
<dbReference type="GO" id="GO:0036297">
    <property type="term" value="P:interstrand cross-link repair"/>
    <property type="evidence" value="ECO:0007669"/>
    <property type="project" value="InterPro"/>
</dbReference>
<sequence>MSSYEASDSVVAMLIDGEDEEQEQTDGQNSRPDCPESLPSSAGGEEVSRKRAAFTVSNAEGLNCPICIEPWESQGAHQICCLPCGHVYGMSCISKWIQHRGGHSAKCPQCNAKCKVKDVIKLYASPVVVLDESLQKKIISLEAEVNFLKTERAGLIDIQDNLLNVQENLFKELRNFKEKPRCGNNAPLEEVGMEPPSFITPKDNQGYGEQHDRSFALNYCGQATHHCKFQLEHELAVEGARLFDMDTSYQILVLARRISGMGGTHMLQKVKISLVTDQLICPLESEDIQLPQSTKAIKDLCVSPCGRLTLLASLGKKLSVLSMGSNNCVINYDLPGQAWSCSWDLNSPHYIYAGLQNGMLLVFDRRSSLTPLQSLVGLTSRPIHTIHSLMENRAFSHTAPKLLTASSSGPCVWNIGNPGERPFLIPGVEDQGVCTSLAYSPLSDDIVASYRPNSQTSNRNVGSQVLVKRVNGSSYHNMGSVPAQFSDFQMTRSAIVDVPNCYPVFAYGDELVRGLKLLELPNLTASHTLEPHQHSILDVKYAHSQGRGLLGCVSEDKLQLFSVGV</sequence>
<keyword evidence="14" id="KW-0863">Zinc-finger</keyword>
<dbReference type="GO" id="GO:0016604">
    <property type="term" value="C:nuclear body"/>
    <property type="evidence" value="ECO:0007669"/>
    <property type="project" value="UniProtKB-SubCell"/>
</dbReference>
<feature type="region of interest" description="Disordered" evidence="15">
    <location>
        <begin position="1"/>
        <end position="49"/>
    </location>
</feature>